<dbReference type="AlphaFoldDB" id="A0A8X6TR31"/>
<evidence type="ECO:0000313" key="10">
    <source>
        <dbReference type="Proteomes" id="UP000887013"/>
    </source>
</evidence>
<dbReference type="PANTHER" id="PTHR42643">
    <property type="entry name" value="IONOTROPIC RECEPTOR 20A-RELATED"/>
    <property type="match status" value="1"/>
</dbReference>
<evidence type="ECO:0000256" key="6">
    <source>
        <dbReference type="ARBA" id="ARBA00023170"/>
    </source>
</evidence>
<keyword evidence="10" id="KW-1185">Reference proteome</keyword>
<evidence type="ECO:0000313" key="9">
    <source>
        <dbReference type="EMBL" id="GFT41881.1"/>
    </source>
</evidence>
<gene>
    <name evidence="9" type="primary">AVEN_256300_1</name>
    <name evidence="9" type="ORF">NPIL_504821</name>
</gene>
<keyword evidence="2" id="KW-1003">Cell membrane</keyword>
<feature type="transmembrane region" description="Helical" evidence="8">
    <location>
        <begin position="130"/>
        <end position="148"/>
    </location>
</feature>
<evidence type="ECO:0000256" key="5">
    <source>
        <dbReference type="ARBA" id="ARBA00023136"/>
    </source>
</evidence>
<dbReference type="InterPro" id="IPR052192">
    <property type="entry name" value="Insect_Ionotropic_Sensory_Rcpt"/>
</dbReference>
<evidence type="ECO:0000256" key="1">
    <source>
        <dbReference type="ARBA" id="ARBA00004651"/>
    </source>
</evidence>
<evidence type="ECO:0000256" key="3">
    <source>
        <dbReference type="ARBA" id="ARBA00022692"/>
    </source>
</evidence>
<keyword evidence="7" id="KW-0325">Glycoprotein</keyword>
<feature type="transmembrane region" description="Helical" evidence="8">
    <location>
        <begin position="371"/>
        <end position="393"/>
    </location>
</feature>
<keyword evidence="5 8" id="KW-0472">Membrane</keyword>
<feature type="transmembrane region" description="Helical" evidence="8">
    <location>
        <begin position="188"/>
        <end position="209"/>
    </location>
</feature>
<organism evidence="9 10">
    <name type="scientific">Nephila pilipes</name>
    <name type="common">Giant wood spider</name>
    <name type="synonym">Nephila maculata</name>
    <dbReference type="NCBI Taxonomy" id="299642"/>
    <lineage>
        <taxon>Eukaryota</taxon>
        <taxon>Metazoa</taxon>
        <taxon>Ecdysozoa</taxon>
        <taxon>Arthropoda</taxon>
        <taxon>Chelicerata</taxon>
        <taxon>Arachnida</taxon>
        <taxon>Araneae</taxon>
        <taxon>Araneomorphae</taxon>
        <taxon>Entelegynae</taxon>
        <taxon>Araneoidea</taxon>
        <taxon>Nephilidae</taxon>
        <taxon>Nephila</taxon>
    </lineage>
</organism>
<comment type="caution">
    <text evidence="9">The sequence shown here is derived from an EMBL/GenBank/DDBJ whole genome shotgun (WGS) entry which is preliminary data.</text>
</comment>
<evidence type="ECO:0000256" key="4">
    <source>
        <dbReference type="ARBA" id="ARBA00022989"/>
    </source>
</evidence>
<keyword evidence="4 8" id="KW-1133">Transmembrane helix</keyword>
<dbReference type="Proteomes" id="UP000887013">
    <property type="component" value="Unassembled WGS sequence"/>
</dbReference>
<sequence>MGHSPRMTVAIAAPFTNVTYADASESKVVEVDSFDGLLLKKVLNELASEYDITVVNGNIWDEQQCNGTWSGIPGMIQRGEIDLAFTYLGTDEEIRRMYGMSRSYAYYDLTYTANIPKVQRSIDFFYPFQVYEWIGLIISLFIISIFFLKFHGGRCSFGSAFLKIFGSILRQPFSFNNNSLKCYVLALFWWQFVTVITTSYCSTFFNILYQSMTEINSRSIHRIFEVSRDEKNQFFFRKICFSFLHDFTTESSGAVAAEDNSFVNASQVISENYPEAVPYKSLNRNHSIFFSENHKITYGFDETLLKSPVAFIYGNRFCCTTKLNLIFSGLTSVFKPNEDLRQNLVKRSFEFFEDSIDFNTRSLSFHDLYEIVIFFVLGIMFSVFIFVGEIVFYRMNHN</sequence>
<dbReference type="EMBL" id="BMAW01063793">
    <property type="protein sequence ID" value="GFT41881.1"/>
    <property type="molecule type" value="Genomic_DNA"/>
</dbReference>
<keyword evidence="6" id="KW-0675">Receptor</keyword>
<dbReference type="PANTHER" id="PTHR42643:SF30">
    <property type="entry name" value="IONOTROPIC RECEPTOR 40A-RELATED"/>
    <property type="match status" value="1"/>
</dbReference>
<reference evidence="9" key="1">
    <citation type="submission" date="2020-08" db="EMBL/GenBank/DDBJ databases">
        <title>Multicomponent nature underlies the extraordinary mechanical properties of spider dragline silk.</title>
        <authorList>
            <person name="Kono N."/>
            <person name="Nakamura H."/>
            <person name="Mori M."/>
            <person name="Yoshida Y."/>
            <person name="Ohtoshi R."/>
            <person name="Malay A.D."/>
            <person name="Moran D.A.P."/>
            <person name="Tomita M."/>
            <person name="Numata K."/>
            <person name="Arakawa K."/>
        </authorList>
    </citation>
    <scope>NUCLEOTIDE SEQUENCE</scope>
</reference>
<keyword evidence="3 8" id="KW-0812">Transmembrane</keyword>
<evidence type="ECO:0000256" key="8">
    <source>
        <dbReference type="SAM" id="Phobius"/>
    </source>
</evidence>
<accession>A0A8X6TR31</accession>
<evidence type="ECO:0000256" key="2">
    <source>
        <dbReference type="ARBA" id="ARBA00022475"/>
    </source>
</evidence>
<dbReference type="SUPFAM" id="SSF53850">
    <property type="entry name" value="Periplasmic binding protein-like II"/>
    <property type="match status" value="1"/>
</dbReference>
<dbReference type="Gene3D" id="3.40.190.10">
    <property type="entry name" value="Periplasmic binding protein-like II"/>
    <property type="match status" value="1"/>
</dbReference>
<evidence type="ECO:0008006" key="11">
    <source>
        <dbReference type="Google" id="ProtNLM"/>
    </source>
</evidence>
<protein>
    <recommendedName>
        <fullName evidence="11">Ionotropic receptor</fullName>
    </recommendedName>
</protein>
<dbReference type="Gene3D" id="1.10.287.70">
    <property type="match status" value="1"/>
</dbReference>
<dbReference type="GO" id="GO:0005886">
    <property type="term" value="C:plasma membrane"/>
    <property type="evidence" value="ECO:0007669"/>
    <property type="project" value="UniProtKB-SubCell"/>
</dbReference>
<proteinExistence type="predicted"/>
<dbReference type="OrthoDB" id="9997229at2759"/>
<evidence type="ECO:0000256" key="7">
    <source>
        <dbReference type="ARBA" id="ARBA00023180"/>
    </source>
</evidence>
<comment type="subcellular location">
    <subcellularLocation>
        <location evidence="1">Cell membrane</location>
        <topology evidence="1">Multi-pass membrane protein</topology>
    </subcellularLocation>
</comment>
<name>A0A8X6TR31_NEPPI</name>